<protein>
    <recommendedName>
        <fullName evidence="8">YetF C-terminal domain-containing protein</fullName>
    </recommendedName>
</protein>
<dbReference type="KEGG" id="lpav:PLANPX_4789"/>
<gene>
    <name evidence="9" type="ORF">PLANPX_4789</name>
</gene>
<evidence type="ECO:0000256" key="6">
    <source>
        <dbReference type="ARBA" id="ARBA00023136"/>
    </source>
</evidence>
<dbReference type="PANTHER" id="PTHR34582:SF6">
    <property type="entry name" value="UPF0702 TRANSMEMBRANE PROTEIN YCAP"/>
    <property type="match status" value="1"/>
</dbReference>
<keyword evidence="3" id="KW-1003">Cell membrane</keyword>
<keyword evidence="10" id="KW-1185">Reference proteome</keyword>
<dbReference type="InterPro" id="IPR023090">
    <property type="entry name" value="UPF0702_alpha/beta_dom_sf"/>
</dbReference>
<evidence type="ECO:0000256" key="4">
    <source>
        <dbReference type="ARBA" id="ARBA00022692"/>
    </source>
</evidence>
<evidence type="ECO:0000256" key="3">
    <source>
        <dbReference type="ARBA" id="ARBA00022475"/>
    </source>
</evidence>
<organism evidence="9 10">
    <name type="scientific">Lacipirellula parvula</name>
    <dbReference type="NCBI Taxonomy" id="2650471"/>
    <lineage>
        <taxon>Bacteria</taxon>
        <taxon>Pseudomonadati</taxon>
        <taxon>Planctomycetota</taxon>
        <taxon>Planctomycetia</taxon>
        <taxon>Pirellulales</taxon>
        <taxon>Lacipirellulaceae</taxon>
        <taxon>Lacipirellula</taxon>
    </lineage>
</organism>
<evidence type="ECO:0000256" key="1">
    <source>
        <dbReference type="ARBA" id="ARBA00004651"/>
    </source>
</evidence>
<dbReference type="AlphaFoldDB" id="A0A5K7XGR1"/>
<dbReference type="GO" id="GO:0005886">
    <property type="term" value="C:plasma membrane"/>
    <property type="evidence" value="ECO:0007669"/>
    <property type="project" value="UniProtKB-SubCell"/>
</dbReference>
<dbReference type="Pfam" id="PF04239">
    <property type="entry name" value="DUF421"/>
    <property type="match status" value="1"/>
</dbReference>
<dbReference type="InterPro" id="IPR007353">
    <property type="entry name" value="DUF421"/>
</dbReference>
<evidence type="ECO:0000313" key="9">
    <source>
        <dbReference type="EMBL" id="BBO35177.1"/>
    </source>
</evidence>
<accession>A0A5K7XGR1</accession>
<dbReference type="EMBL" id="AP021861">
    <property type="protein sequence ID" value="BBO35177.1"/>
    <property type="molecule type" value="Genomic_DNA"/>
</dbReference>
<keyword evidence="5 7" id="KW-1133">Transmembrane helix</keyword>
<dbReference type="PANTHER" id="PTHR34582">
    <property type="entry name" value="UPF0702 TRANSMEMBRANE PROTEIN YCAP"/>
    <property type="match status" value="1"/>
</dbReference>
<evidence type="ECO:0000259" key="8">
    <source>
        <dbReference type="Pfam" id="PF04239"/>
    </source>
</evidence>
<name>A0A5K7XGR1_9BACT</name>
<dbReference type="Gene3D" id="3.30.240.20">
    <property type="entry name" value="bsu07140 like domains"/>
    <property type="match status" value="1"/>
</dbReference>
<evidence type="ECO:0000256" key="2">
    <source>
        <dbReference type="ARBA" id="ARBA00006448"/>
    </source>
</evidence>
<reference evidence="10" key="1">
    <citation type="submission" date="2019-10" db="EMBL/GenBank/DDBJ databases">
        <title>Lacipirellula parvula gen. nov., sp. nov., representing a lineage of planctomycetes widespread in freshwater anoxic habitats, and description of the family Lacipirellulaceae.</title>
        <authorList>
            <person name="Dedysh S.N."/>
            <person name="Kulichevskaya I.S."/>
            <person name="Beletsky A.V."/>
            <person name="Rakitin A.L."/>
            <person name="Mardanov A.V."/>
            <person name="Ivanova A.A."/>
            <person name="Saltykova V.X."/>
            <person name="Rijpstra W.I.C."/>
            <person name="Sinninghe Damste J.S."/>
            <person name="Ravin N.V."/>
        </authorList>
    </citation>
    <scope>NUCLEOTIDE SEQUENCE [LARGE SCALE GENOMIC DNA]</scope>
    <source>
        <strain evidence="10">PX69</strain>
    </source>
</reference>
<evidence type="ECO:0000256" key="5">
    <source>
        <dbReference type="ARBA" id="ARBA00022989"/>
    </source>
</evidence>
<evidence type="ECO:0000256" key="7">
    <source>
        <dbReference type="SAM" id="Phobius"/>
    </source>
</evidence>
<proteinExistence type="inferred from homology"/>
<feature type="transmembrane region" description="Helical" evidence="7">
    <location>
        <begin position="16"/>
        <end position="35"/>
    </location>
</feature>
<dbReference type="Proteomes" id="UP000326837">
    <property type="component" value="Chromosome"/>
</dbReference>
<evidence type="ECO:0000313" key="10">
    <source>
        <dbReference type="Proteomes" id="UP000326837"/>
    </source>
</evidence>
<comment type="subcellular location">
    <subcellularLocation>
        <location evidence="1">Cell membrane</location>
        <topology evidence="1">Multi-pass membrane protein</topology>
    </subcellularLocation>
</comment>
<sequence length="159" mass="17949">MNLENLFAVHTSLLELAIRGSVMYLLLLAALRVLVRRHVGSMSLMDLLLMVLIADAAQNAMATDYRSITEGVVLCGTLIGWNYFLDWLAYRSPFVQRLLEPAPLPVIRDGKFIRRNMRQEFITEDELRGQLREKGVESIDNAELVCIESDGGISVRLRG</sequence>
<keyword evidence="6 7" id="KW-0472">Membrane</keyword>
<keyword evidence="4 7" id="KW-0812">Transmembrane</keyword>
<comment type="similarity">
    <text evidence="2">Belongs to the UPF0702 family.</text>
</comment>
<feature type="transmembrane region" description="Helical" evidence="7">
    <location>
        <begin position="71"/>
        <end position="90"/>
    </location>
</feature>
<feature type="domain" description="YetF C-terminal" evidence="8">
    <location>
        <begin position="92"/>
        <end position="156"/>
    </location>
</feature>